<name>A0A173H2W7_9CAUD</name>
<proteinExistence type="predicted"/>
<reference evidence="1 2" key="1">
    <citation type="submission" date="2016-04" db="EMBL/GenBank/DDBJ databases">
        <authorList>
            <person name="Julius N."/>
            <person name="Cornell J."/>
            <person name="Berluti C."/>
            <person name="Schuhmacher Z."/>
            <person name="Giessler C."/>
            <person name="Himelright M."/>
            <person name="Boyd C."/>
            <person name="Nguyen J."/>
            <person name="Desmarais A."/>
            <person name="Gilliam B."/>
            <person name="Sutterfield B."/>
            <person name="Heatherly C."/>
            <person name="Del Gallo E."/>
            <person name="Nguyen B."/>
            <person name="Parada J."/>
            <person name="Tukruni M."/>
            <person name="Carson R."/>
            <person name="Temple L."/>
        </authorList>
    </citation>
    <scope>NUCLEOTIDE SEQUENCE [LARGE SCALE GENOMIC DNA]</scope>
</reference>
<sequence>MSKYTKEEKVAMQDFIQGKISKIDSALAKAEVQLYTEQDIQRMLGELDKVEQAVSDMKWFLRAEIKGENE</sequence>
<protein>
    <submittedName>
        <fullName evidence="1">Uncharacterized protein</fullName>
    </submittedName>
</protein>
<dbReference type="Proteomes" id="UP000221160">
    <property type="component" value="Segment"/>
</dbReference>
<gene>
    <name evidence="1" type="ORF">SMUDGE_224</name>
</gene>
<organism evidence="1 2">
    <name type="scientific">Bacillus phage Smudge</name>
    <dbReference type="NCBI Taxonomy" id="1852566"/>
    <lineage>
        <taxon>Viruses</taxon>
        <taxon>Duplodnaviria</taxon>
        <taxon>Heunggongvirae</taxon>
        <taxon>Uroviricota</taxon>
        <taxon>Caudoviricetes</taxon>
        <taxon>Herelleviridae</taxon>
        <taxon>Bastillevirinae</taxon>
        <taxon>Wphvirus</taxon>
        <taxon>Wphvirus megatron</taxon>
    </lineage>
</organism>
<dbReference type="EMBL" id="KX156152">
    <property type="protein sequence ID" value="ANI24843.1"/>
    <property type="molecule type" value="Genomic_DNA"/>
</dbReference>
<evidence type="ECO:0000313" key="1">
    <source>
        <dbReference type="EMBL" id="ANI24843.1"/>
    </source>
</evidence>
<accession>A0A173H2W7</accession>
<evidence type="ECO:0000313" key="2">
    <source>
        <dbReference type="Proteomes" id="UP000221160"/>
    </source>
</evidence>